<comment type="function">
    <text evidence="2">Could be a virulence factor.</text>
</comment>
<dbReference type="PROSITE" id="PS50035">
    <property type="entry name" value="PLD"/>
    <property type="match status" value="2"/>
</dbReference>
<dbReference type="EMBL" id="VDFV01000028">
    <property type="protein sequence ID" value="TNC67507.1"/>
    <property type="molecule type" value="Genomic_DNA"/>
</dbReference>
<evidence type="ECO:0000256" key="6">
    <source>
        <dbReference type="ARBA" id="ARBA00022737"/>
    </source>
</evidence>
<reference evidence="11 12" key="1">
    <citation type="submission" date="2019-06" db="EMBL/GenBank/DDBJ databases">
        <authorList>
            <person name="Jiang L."/>
        </authorList>
    </citation>
    <scope>NUCLEOTIDE SEQUENCE [LARGE SCALE GENOMIC DNA]</scope>
    <source>
        <strain evidence="11 12">YIM 48858</strain>
    </source>
</reference>
<dbReference type="GO" id="GO:0009395">
    <property type="term" value="P:phospholipid catabolic process"/>
    <property type="evidence" value="ECO:0007669"/>
    <property type="project" value="TreeGrafter"/>
</dbReference>
<comment type="subcellular location">
    <subcellularLocation>
        <location evidence="3">Secreted</location>
    </subcellularLocation>
</comment>
<feature type="domain" description="PLD phosphodiesterase" evidence="10">
    <location>
        <begin position="137"/>
        <end position="164"/>
    </location>
</feature>
<keyword evidence="7" id="KW-0378">Hydrolase</keyword>
<evidence type="ECO:0000256" key="9">
    <source>
        <dbReference type="ARBA" id="ARBA00029594"/>
    </source>
</evidence>
<dbReference type="PANTHER" id="PTHR18896:SF76">
    <property type="entry name" value="PHOSPHOLIPASE"/>
    <property type="match status" value="1"/>
</dbReference>
<dbReference type="InterPro" id="IPR001736">
    <property type="entry name" value="PLipase_D/transphosphatidylase"/>
</dbReference>
<keyword evidence="6" id="KW-0677">Repeat</keyword>
<evidence type="ECO:0000256" key="4">
    <source>
        <dbReference type="ARBA" id="ARBA00018392"/>
    </source>
</evidence>
<keyword evidence="8" id="KW-0443">Lipid metabolism</keyword>
<evidence type="ECO:0000313" key="12">
    <source>
        <dbReference type="Proteomes" id="UP000305709"/>
    </source>
</evidence>
<organism evidence="11 12">
    <name type="scientific">Rubellimicrobium roseum</name>
    <dbReference type="NCBI Taxonomy" id="687525"/>
    <lineage>
        <taxon>Bacteria</taxon>
        <taxon>Pseudomonadati</taxon>
        <taxon>Pseudomonadota</taxon>
        <taxon>Alphaproteobacteria</taxon>
        <taxon>Rhodobacterales</taxon>
        <taxon>Roseobacteraceae</taxon>
        <taxon>Rubellimicrobium</taxon>
    </lineage>
</organism>
<feature type="domain" description="PLD phosphodiesterase" evidence="10">
    <location>
        <begin position="352"/>
        <end position="379"/>
    </location>
</feature>
<sequence length="495" mass="55010">MDGDGVDARPASDILRPGDTCWRIAHADRLRVIVDAADYFATFRSVAQEARHSLLLIGWDFDTRIELDRADGHSEVPNRLGRFLSWLVRNRPNLQIHMLEWDVGLLLALGRGSTPLRVADLVSSKRVRLQLDHAHPAGAAHHQKIVVIDDVLAFCGGIDMTAGRWDTPAHQDHDPLRVSPTLGWRFPPWHDVTTVVDGDAARALGDLARERWRRACGEEVAPPPPTAPIWPEGLVPTLEDVEVGISRSAPDYDGRDGVREIEALYLDIVKSARRHLYIESQYFASRRIAEAMAERLREPDGPEIVVVNPLSAQGWLEEEAMGSARAKLLRMVRRADRYGRFGLYTPVAKGGTPIYVHAKVVIMDDRLLRVGSSNLNNRSMGFDTECDLTVEVGPGDPDGANRRRHIAALRADLLAEHLGVRPDDVEVALAQAGGFLIGAIEALRSDGRSLVPFKPPELNALEEEVLAENELLDPERASRRWRPLSLPKRLPWSAA</sequence>
<evidence type="ECO:0000313" key="11">
    <source>
        <dbReference type="EMBL" id="TNC67507.1"/>
    </source>
</evidence>
<evidence type="ECO:0000256" key="7">
    <source>
        <dbReference type="ARBA" id="ARBA00022801"/>
    </source>
</evidence>
<dbReference type="CDD" id="cd09143">
    <property type="entry name" value="PLDc_vPLD1_2_like_bac_2"/>
    <property type="match status" value="1"/>
</dbReference>
<evidence type="ECO:0000256" key="2">
    <source>
        <dbReference type="ARBA" id="ARBA00003145"/>
    </source>
</evidence>
<dbReference type="InterPro" id="IPR025202">
    <property type="entry name" value="PLD-like_dom"/>
</dbReference>
<name>A0A5C4ND81_9RHOB</name>
<keyword evidence="5" id="KW-0964">Secreted</keyword>
<dbReference type="Pfam" id="PF13091">
    <property type="entry name" value="PLDc_2"/>
    <property type="match status" value="1"/>
</dbReference>
<evidence type="ECO:0000256" key="3">
    <source>
        <dbReference type="ARBA" id="ARBA00004613"/>
    </source>
</evidence>
<dbReference type="Gene3D" id="3.30.870.10">
    <property type="entry name" value="Endonuclease Chain A"/>
    <property type="match status" value="2"/>
</dbReference>
<dbReference type="PANTHER" id="PTHR18896">
    <property type="entry name" value="PHOSPHOLIPASE D"/>
    <property type="match status" value="1"/>
</dbReference>
<protein>
    <recommendedName>
        <fullName evidence="4">Phospholipase D</fullName>
    </recommendedName>
    <alternativeName>
        <fullName evidence="9">Choline phosphatase</fullName>
    </alternativeName>
</protein>
<dbReference type="GO" id="GO:0004630">
    <property type="term" value="F:phospholipase D activity"/>
    <property type="evidence" value="ECO:0007669"/>
    <property type="project" value="UniProtKB-EC"/>
</dbReference>
<dbReference type="GO" id="GO:0005576">
    <property type="term" value="C:extracellular region"/>
    <property type="evidence" value="ECO:0007669"/>
    <property type="project" value="UniProtKB-SubCell"/>
</dbReference>
<keyword evidence="12" id="KW-1185">Reference proteome</keyword>
<dbReference type="OrthoDB" id="8828485at2"/>
<dbReference type="AlphaFoldDB" id="A0A5C4ND81"/>
<dbReference type="Proteomes" id="UP000305709">
    <property type="component" value="Unassembled WGS sequence"/>
</dbReference>
<dbReference type="InterPro" id="IPR015679">
    <property type="entry name" value="PLipase_D_fam"/>
</dbReference>
<comment type="catalytic activity">
    <reaction evidence="1">
        <text>a 1,2-diacyl-sn-glycero-3-phosphocholine + H2O = a 1,2-diacyl-sn-glycero-3-phosphate + choline + H(+)</text>
        <dbReference type="Rhea" id="RHEA:14445"/>
        <dbReference type="ChEBI" id="CHEBI:15354"/>
        <dbReference type="ChEBI" id="CHEBI:15377"/>
        <dbReference type="ChEBI" id="CHEBI:15378"/>
        <dbReference type="ChEBI" id="CHEBI:57643"/>
        <dbReference type="ChEBI" id="CHEBI:58608"/>
        <dbReference type="EC" id="3.1.4.4"/>
    </reaction>
</comment>
<gene>
    <name evidence="11" type="ORF">FHG71_15495</name>
</gene>
<evidence type="ECO:0000256" key="5">
    <source>
        <dbReference type="ARBA" id="ARBA00022525"/>
    </source>
</evidence>
<evidence type="ECO:0000256" key="1">
    <source>
        <dbReference type="ARBA" id="ARBA00000798"/>
    </source>
</evidence>
<dbReference type="RefSeq" id="WP_139082610.1">
    <property type="nucleotide sequence ID" value="NZ_VDFV01000028.1"/>
</dbReference>
<dbReference type="Pfam" id="PF00614">
    <property type="entry name" value="PLDc"/>
    <property type="match status" value="1"/>
</dbReference>
<comment type="caution">
    <text evidence="11">The sequence shown here is derived from an EMBL/GenBank/DDBJ whole genome shotgun (WGS) entry which is preliminary data.</text>
</comment>
<dbReference type="SUPFAM" id="SSF56024">
    <property type="entry name" value="Phospholipase D/nuclease"/>
    <property type="match status" value="2"/>
</dbReference>
<dbReference type="SMART" id="SM00155">
    <property type="entry name" value="PLDc"/>
    <property type="match status" value="2"/>
</dbReference>
<evidence type="ECO:0000259" key="10">
    <source>
        <dbReference type="PROSITE" id="PS50035"/>
    </source>
</evidence>
<accession>A0A5C4ND81</accession>
<proteinExistence type="predicted"/>
<evidence type="ECO:0000256" key="8">
    <source>
        <dbReference type="ARBA" id="ARBA00023098"/>
    </source>
</evidence>
<dbReference type="CDD" id="cd09140">
    <property type="entry name" value="PLDc_vPLD1_2_like_bac_1"/>
    <property type="match status" value="1"/>
</dbReference>